<evidence type="ECO:0000313" key="14">
    <source>
        <dbReference type="EMBL" id="WCO65926.1"/>
    </source>
</evidence>
<comment type="catalytic activity">
    <reaction evidence="10">
        <text>an acyl-CoA + a 1,2-diacyl-sn-glycerol = a triacyl-sn-glycerol + CoA</text>
        <dbReference type="Rhea" id="RHEA:10868"/>
        <dbReference type="ChEBI" id="CHEBI:17815"/>
        <dbReference type="ChEBI" id="CHEBI:57287"/>
        <dbReference type="ChEBI" id="CHEBI:58342"/>
        <dbReference type="ChEBI" id="CHEBI:64615"/>
        <dbReference type="EC" id="2.3.1.20"/>
    </reaction>
</comment>
<accession>A0AAE9Y5N4</accession>
<protein>
    <recommendedName>
        <fullName evidence="4">diacylglycerol O-acyltransferase</fullName>
        <ecNumber evidence="4">2.3.1.20</ecNumber>
    </recommendedName>
</protein>
<dbReference type="PANTHER" id="PTHR31650:SF1">
    <property type="entry name" value="WAX ESTER SYNTHASE_DIACYLGLYCEROL ACYLTRANSFERASE 4-RELATED"/>
    <property type="match status" value="1"/>
</dbReference>
<evidence type="ECO:0000256" key="8">
    <source>
        <dbReference type="ARBA" id="ARBA00023098"/>
    </source>
</evidence>
<dbReference type="PANTHER" id="PTHR31650">
    <property type="entry name" value="O-ACYLTRANSFERASE (WSD1-LIKE) FAMILY PROTEIN"/>
    <property type="match status" value="1"/>
</dbReference>
<dbReference type="KEGG" id="ima:PO878_15595"/>
<comment type="pathway">
    <text evidence="1">Glycerolipid metabolism; triacylglycerol biosynthesis.</text>
</comment>
<evidence type="ECO:0000256" key="6">
    <source>
        <dbReference type="ARBA" id="ARBA00022679"/>
    </source>
</evidence>
<dbReference type="RefSeq" id="WP_272735452.1">
    <property type="nucleotide sequence ID" value="NZ_CP116942.1"/>
</dbReference>
<evidence type="ECO:0000256" key="5">
    <source>
        <dbReference type="ARBA" id="ARBA00022516"/>
    </source>
</evidence>
<keyword evidence="15" id="KW-1185">Reference proteome</keyword>
<dbReference type="InterPro" id="IPR045034">
    <property type="entry name" value="O-acyltransferase_WSD1-like"/>
</dbReference>
<dbReference type="GO" id="GO:0019432">
    <property type="term" value="P:triglyceride biosynthetic process"/>
    <property type="evidence" value="ECO:0007669"/>
    <property type="project" value="TreeGrafter"/>
</dbReference>
<dbReference type="Proteomes" id="UP001216390">
    <property type="component" value="Chromosome"/>
</dbReference>
<dbReference type="Pfam" id="PF06974">
    <property type="entry name" value="WS_DGAT_C"/>
    <property type="match status" value="1"/>
</dbReference>
<dbReference type="GO" id="GO:0071731">
    <property type="term" value="P:response to nitric oxide"/>
    <property type="evidence" value="ECO:0007669"/>
    <property type="project" value="TreeGrafter"/>
</dbReference>
<feature type="region of interest" description="Disordered" evidence="11">
    <location>
        <begin position="157"/>
        <end position="185"/>
    </location>
</feature>
<dbReference type="GO" id="GO:0004144">
    <property type="term" value="F:diacylglycerol O-acyltransferase activity"/>
    <property type="evidence" value="ECO:0007669"/>
    <property type="project" value="UniProtKB-EC"/>
</dbReference>
<dbReference type="SUPFAM" id="SSF52777">
    <property type="entry name" value="CoA-dependent acyltransferases"/>
    <property type="match status" value="1"/>
</dbReference>
<dbReference type="GO" id="GO:0006071">
    <property type="term" value="P:glycerol metabolic process"/>
    <property type="evidence" value="ECO:0007669"/>
    <property type="project" value="UniProtKB-KW"/>
</dbReference>
<keyword evidence="8" id="KW-0443">Lipid metabolism</keyword>
<evidence type="ECO:0000259" key="12">
    <source>
        <dbReference type="Pfam" id="PF03007"/>
    </source>
</evidence>
<dbReference type="GO" id="GO:0051701">
    <property type="term" value="P:biological process involved in interaction with host"/>
    <property type="evidence" value="ECO:0007669"/>
    <property type="project" value="TreeGrafter"/>
</dbReference>
<keyword evidence="6" id="KW-0808">Transferase</keyword>
<organism evidence="14 15">
    <name type="scientific">Iamia majanohamensis</name>
    <dbReference type="NCBI Taxonomy" id="467976"/>
    <lineage>
        <taxon>Bacteria</taxon>
        <taxon>Bacillati</taxon>
        <taxon>Actinomycetota</taxon>
        <taxon>Acidimicrobiia</taxon>
        <taxon>Acidimicrobiales</taxon>
        <taxon>Iamiaceae</taxon>
        <taxon>Iamia</taxon>
    </lineage>
</organism>
<feature type="domain" description="O-acyltransferase WSD1 C-terminal" evidence="13">
    <location>
        <begin position="322"/>
        <end position="461"/>
    </location>
</feature>
<evidence type="ECO:0000256" key="1">
    <source>
        <dbReference type="ARBA" id="ARBA00004771"/>
    </source>
</evidence>
<dbReference type="EC" id="2.3.1.20" evidence="4"/>
<evidence type="ECO:0000313" key="15">
    <source>
        <dbReference type="Proteomes" id="UP001216390"/>
    </source>
</evidence>
<evidence type="ECO:0000256" key="4">
    <source>
        <dbReference type="ARBA" id="ARBA00013244"/>
    </source>
</evidence>
<evidence type="ECO:0000256" key="11">
    <source>
        <dbReference type="SAM" id="MobiDB-lite"/>
    </source>
</evidence>
<reference evidence="14" key="1">
    <citation type="submission" date="2023-01" db="EMBL/GenBank/DDBJ databases">
        <title>The diversity of Class Acidimicrobiia in South China Sea sediment environments and the proposal of Iamia marina sp. nov., a novel species of the genus Iamia.</title>
        <authorList>
            <person name="He Y."/>
            <person name="Tian X."/>
        </authorList>
    </citation>
    <scope>NUCLEOTIDE SEQUENCE</scope>
    <source>
        <strain evidence="14">DSM 19957</strain>
    </source>
</reference>
<keyword evidence="7" id="KW-0319">Glycerol metabolism</keyword>
<dbReference type="InterPro" id="IPR009721">
    <property type="entry name" value="O-acyltransferase_WSD1_C"/>
</dbReference>
<evidence type="ECO:0000259" key="13">
    <source>
        <dbReference type="Pfam" id="PF06974"/>
    </source>
</evidence>
<gene>
    <name evidence="14" type="ORF">PO878_15595</name>
</gene>
<evidence type="ECO:0000256" key="10">
    <source>
        <dbReference type="ARBA" id="ARBA00048109"/>
    </source>
</evidence>
<keyword evidence="5" id="KW-0444">Lipid biosynthesis</keyword>
<dbReference type="EMBL" id="CP116942">
    <property type="protein sequence ID" value="WCO65926.1"/>
    <property type="molecule type" value="Genomic_DNA"/>
</dbReference>
<feature type="compositionally biased region" description="Pro residues" evidence="11">
    <location>
        <begin position="162"/>
        <end position="180"/>
    </location>
</feature>
<dbReference type="GO" id="GO:0005886">
    <property type="term" value="C:plasma membrane"/>
    <property type="evidence" value="ECO:0007669"/>
    <property type="project" value="TreeGrafter"/>
</dbReference>
<evidence type="ECO:0000256" key="3">
    <source>
        <dbReference type="ARBA" id="ARBA00009587"/>
    </source>
</evidence>
<sequence>MADDRHLSDVEALMWALDADPHLSSTFANVTLFDHPADLARFRERMADALVAVPRLRRRVEEGLAGLGTPTWVDEPEVDLDRHVRQVTLDRPGTMRQLLDLAVEVAATPFDRTRPLWEFVLVEGLEDGRGAMVQKLHHTITDGVGGIRMSEQFIDVERDPGPRPVPSPPPEADPPPPGPDSPVEGLTDALAELTRTPRELVRQAVEGTAGLVGDPARLTELPGDAAATVRSLVRQLGVTGSALSPLWQERGLERRLELLKVPLDRAKAASASLGGSVNDLFVTGAAGGAGAYHRARGVEVDELRMAMPVSTRAKGGSRSPAGNAFAPTRVRVPTDADPRARFAEVSARLAVTKEERAVGFAGAVAGLGTLLPGPVLTRLVRQQTATVDFTTSNVRGAPFPLYIAGARIEGNHPIGPLGGTAWNLTTISVDGSLDMGLHLDAGAVDDPVLLRTSLEASFAELLALA</sequence>
<comment type="similarity">
    <text evidence="3">Belongs to the long-chain O-acyltransferase family.</text>
</comment>
<name>A0AAE9Y5N4_9ACTN</name>
<dbReference type="InterPro" id="IPR023213">
    <property type="entry name" value="CAT-like_dom_sf"/>
</dbReference>
<feature type="domain" description="O-acyltransferase WSD1-like N-terminal" evidence="12">
    <location>
        <begin position="10"/>
        <end position="280"/>
    </location>
</feature>
<dbReference type="GO" id="GO:0001666">
    <property type="term" value="P:response to hypoxia"/>
    <property type="evidence" value="ECO:0007669"/>
    <property type="project" value="TreeGrafter"/>
</dbReference>
<comment type="pathway">
    <text evidence="2">Lipid metabolism.</text>
</comment>
<keyword evidence="9" id="KW-0012">Acyltransferase</keyword>
<proteinExistence type="inferred from homology"/>
<evidence type="ECO:0000256" key="2">
    <source>
        <dbReference type="ARBA" id="ARBA00005189"/>
    </source>
</evidence>
<evidence type="ECO:0000256" key="9">
    <source>
        <dbReference type="ARBA" id="ARBA00023315"/>
    </source>
</evidence>
<dbReference type="Gene3D" id="3.30.559.10">
    <property type="entry name" value="Chloramphenicol acetyltransferase-like domain"/>
    <property type="match status" value="1"/>
</dbReference>
<evidence type="ECO:0000256" key="7">
    <source>
        <dbReference type="ARBA" id="ARBA00022798"/>
    </source>
</evidence>
<dbReference type="InterPro" id="IPR004255">
    <property type="entry name" value="O-acyltransferase_WSD1_N"/>
</dbReference>
<dbReference type="AlphaFoldDB" id="A0AAE9Y5N4"/>
<dbReference type="Pfam" id="PF03007">
    <property type="entry name" value="WS_DGAT_cat"/>
    <property type="match status" value="1"/>
</dbReference>